<sequence length="320" mass="33496">MTRSSLDEVRDLTRDDLIRRLGRGAVRPGAAEVDLAVAESLLGVTLPAGLVRLLRLSNGLRVGVTEVHDVDRIIARSQEPDVQFRLPSHLVIGVAGAGRSVVMHTNRDAVSEVPDDPWDGGDMHQSAAEPLDLFLRYGGVPLGEREPYASIPGAVAARDRALSAGREAATDLARIDVTRNAGTLAGDAIVSGVAVTGLADRDEARARYERSEGLFLNLSPRCPIPGGDDDYGTLRNEIAARLRPAFVDVATGTSLPGFIDTDGRSIAVDTVTAVLFGYAAEVFAACLAPGVPTPAAAMLAVLGAGHIPLGLDDAGHVVVH</sequence>
<evidence type="ECO:0000313" key="2">
    <source>
        <dbReference type="EMBL" id="MBO1901277.1"/>
    </source>
</evidence>
<dbReference type="InterPro" id="IPR037883">
    <property type="entry name" value="Knr4/Smi1-like_sf"/>
</dbReference>
<feature type="domain" description="Knr4/Smi1-like" evidence="1">
    <location>
        <begin position="29"/>
        <end position="137"/>
    </location>
</feature>
<gene>
    <name evidence="2" type="ORF">J4H92_04870</name>
</gene>
<comment type="caution">
    <text evidence="2">The sequence shown here is derived from an EMBL/GenBank/DDBJ whole genome shotgun (WGS) entry which is preliminary data.</text>
</comment>
<keyword evidence="3" id="KW-1185">Reference proteome</keyword>
<dbReference type="Gene3D" id="3.40.1580.10">
    <property type="entry name" value="SMI1/KNR4-like"/>
    <property type="match status" value="1"/>
</dbReference>
<reference evidence="2" key="1">
    <citation type="submission" date="2021-03" db="EMBL/GenBank/DDBJ databases">
        <title>Leucobacter chromiisoli sp. nov., isolated from chromium-containing soil of chemical plant.</title>
        <authorList>
            <person name="Xu Z."/>
        </authorList>
    </citation>
    <scope>NUCLEOTIDE SEQUENCE</scope>
    <source>
        <strain evidence="2">S27</strain>
    </source>
</reference>
<evidence type="ECO:0000259" key="1">
    <source>
        <dbReference type="SMART" id="SM00860"/>
    </source>
</evidence>
<accession>A0A939MM15</accession>
<dbReference type="Proteomes" id="UP000664382">
    <property type="component" value="Unassembled WGS sequence"/>
</dbReference>
<organism evidence="2 3">
    <name type="scientific">Leucobacter weissii</name>
    <dbReference type="NCBI Taxonomy" id="1983706"/>
    <lineage>
        <taxon>Bacteria</taxon>
        <taxon>Bacillati</taxon>
        <taxon>Actinomycetota</taxon>
        <taxon>Actinomycetes</taxon>
        <taxon>Micrococcales</taxon>
        <taxon>Microbacteriaceae</taxon>
        <taxon>Leucobacter</taxon>
    </lineage>
</organism>
<dbReference type="SUPFAM" id="SSF160631">
    <property type="entry name" value="SMI1/KNR4-like"/>
    <property type="match status" value="1"/>
</dbReference>
<dbReference type="InterPro" id="IPR018958">
    <property type="entry name" value="Knr4/Smi1-like_dom"/>
</dbReference>
<dbReference type="SMART" id="SM00860">
    <property type="entry name" value="SMI1_KNR4"/>
    <property type="match status" value="1"/>
</dbReference>
<protein>
    <submittedName>
        <fullName evidence="2">SMI1/KNR4 family protein</fullName>
    </submittedName>
</protein>
<name>A0A939MM15_9MICO</name>
<proteinExistence type="predicted"/>
<dbReference type="RefSeq" id="WP_208096702.1">
    <property type="nucleotide sequence ID" value="NZ_JAGDYM010000005.1"/>
</dbReference>
<dbReference type="AlphaFoldDB" id="A0A939MM15"/>
<evidence type="ECO:0000313" key="3">
    <source>
        <dbReference type="Proteomes" id="UP000664382"/>
    </source>
</evidence>
<dbReference type="EMBL" id="JAGDYM010000005">
    <property type="protein sequence ID" value="MBO1901277.1"/>
    <property type="molecule type" value="Genomic_DNA"/>
</dbReference>